<dbReference type="PANTHER" id="PTHR32494">
    <property type="entry name" value="ALLANTOATE DEIMINASE-RELATED"/>
    <property type="match status" value="1"/>
</dbReference>
<dbReference type="Gene3D" id="3.30.70.360">
    <property type="match status" value="1"/>
</dbReference>
<evidence type="ECO:0000256" key="1">
    <source>
        <dbReference type="ARBA" id="ARBA00022801"/>
    </source>
</evidence>
<dbReference type="NCBIfam" id="NF006771">
    <property type="entry name" value="PRK09290.1-5"/>
    <property type="match status" value="1"/>
</dbReference>
<dbReference type="InterPro" id="IPR002933">
    <property type="entry name" value="Peptidase_M20"/>
</dbReference>
<proteinExistence type="predicted"/>
<sequence length="416" mass="44856">MAPMNKAWSSLRVNEDRFHRRFLELSTIGVVNKTGVHRLALSIEHLRARQWFLDEAQASGLETHIDGAGNHSAVLVCGEEKAPTLLLGSHLDTVPHGGRFDGALGVVAALEVLHVIKENNLQLSTHLEAIDFTDEEGTYLGCLGSQALSGTLSTTQLSHSIGALADFTAGLLRAGMTPESILAARRDPKTLAGYLELHIEQGPRLQNTDCQIGIVTGIVGLERYRITFVGRADHAGTVSMQDRQDAVQGAAAFILAGRRIVMRDFPDCVVNTGMLALEPGAMNVVTERARVGLEFRCAQAHDKATLETTLLAQAEVIAQECELRLEIEKVDSIEAVQMSQTVQHALTTSTERLGLRYHSMPSGAGHDAQVMSRVCQAGMIFVPSIGGLSHSPKESTNWDDCVNGANVLLQTVLGGF</sequence>
<evidence type="ECO:0000313" key="2">
    <source>
        <dbReference type="EMBL" id="SVA32154.1"/>
    </source>
</evidence>
<dbReference type="Gene3D" id="3.40.630.10">
    <property type="entry name" value="Zn peptidases"/>
    <property type="match status" value="1"/>
</dbReference>
<dbReference type="NCBIfam" id="TIGR01879">
    <property type="entry name" value="hydantase"/>
    <property type="match status" value="1"/>
</dbReference>
<dbReference type="CDD" id="cd03884">
    <property type="entry name" value="M20_bAS"/>
    <property type="match status" value="1"/>
</dbReference>
<name>A0A381UW25_9ZZZZ</name>
<protein>
    <recommendedName>
        <fullName evidence="3">Peptidase M20 dimerisation domain-containing protein</fullName>
    </recommendedName>
</protein>
<dbReference type="PIRSF" id="PIRSF001235">
    <property type="entry name" value="Amidase_carbamoylase"/>
    <property type="match status" value="1"/>
</dbReference>
<reference evidence="2" key="1">
    <citation type="submission" date="2018-05" db="EMBL/GenBank/DDBJ databases">
        <authorList>
            <person name="Lanie J.A."/>
            <person name="Ng W.-L."/>
            <person name="Kazmierczak K.M."/>
            <person name="Andrzejewski T.M."/>
            <person name="Davidsen T.M."/>
            <person name="Wayne K.J."/>
            <person name="Tettelin H."/>
            <person name="Glass J.I."/>
            <person name="Rusch D."/>
            <person name="Podicherti R."/>
            <person name="Tsui H.-C.T."/>
            <person name="Winkler M.E."/>
        </authorList>
    </citation>
    <scope>NUCLEOTIDE SEQUENCE</scope>
</reference>
<dbReference type="AlphaFoldDB" id="A0A381UW25"/>
<organism evidence="2">
    <name type="scientific">marine metagenome</name>
    <dbReference type="NCBI Taxonomy" id="408172"/>
    <lineage>
        <taxon>unclassified sequences</taxon>
        <taxon>metagenomes</taxon>
        <taxon>ecological metagenomes</taxon>
    </lineage>
</organism>
<dbReference type="InterPro" id="IPR036264">
    <property type="entry name" value="Bact_exopeptidase_dim_dom"/>
</dbReference>
<dbReference type="GO" id="GO:0016813">
    <property type="term" value="F:hydrolase activity, acting on carbon-nitrogen (but not peptide) bonds, in linear amidines"/>
    <property type="evidence" value="ECO:0007669"/>
    <property type="project" value="InterPro"/>
</dbReference>
<dbReference type="SUPFAM" id="SSF55031">
    <property type="entry name" value="Bacterial exopeptidase dimerisation domain"/>
    <property type="match status" value="1"/>
</dbReference>
<dbReference type="InterPro" id="IPR001261">
    <property type="entry name" value="ArgE/DapE_CS"/>
</dbReference>
<dbReference type="PANTHER" id="PTHR32494:SF5">
    <property type="entry name" value="ALLANTOATE AMIDOHYDROLASE"/>
    <property type="match status" value="1"/>
</dbReference>
<dbReference type="EMBL" id="UINC01007230">
    <property type="protein sequence ID" value="SVA32154.1"/>
    <property type="molecule type" value="Genomic_DNA"/>
</dbReference>
<gene>
    <name evidence="2" type="ORF">METZ01_LOCUS85008</name>
</gene>
<dbReference type="PROSITE" id="PS00758">
    <property type="entry name" value="ARGE_DAPE_CPG2_1"/>
    <property type="match status" value="1"/>
</dbReference>
<accession>A0A381UW25</accession>
<dbReference type="InterPro" id="IPR010158">
    <property type="entry name" value="Amidase_Cbmase"/>
</dbReference>
<dbReference type="SUPFAM" id="SSF53187">
    <property type="entry name" value="Zn-dependent exopeptidases"/>
    <property type="match status" value="1"/>
</dbReference>
<evidence type="ECO:0008006" key="3">
    <source>
        <dbReference type="Google" id="ProtNLM"/>
    </source>
</evidence>
<dbReference type="Pfam" id="PF01546">
    <property type="entry name" value="Peptidase_M20"/>
    <property type="match status" value="1"/>
</dbReference>
<keyword evidence="1" id="KW-0378">Hydrolase</keyword>